<evidence type="ECO:0000313" key="6">
    <source>
        <dbReference type="EMBL" id="KUG22019.1"/>
    </source>
</evidence>
<accession>A0A0W8FNV2</accession>
<dbReference type="EMBL" id="LNQE01000996">
    <property type="protein sequence ID" value="KUG22019.1"/>
    <property type="molecule type" value="Genomic_DNA"/>
</dbReference>
<comment type="catalytic activity">
    <reaction evidence="4">
        <text>N-acetyl-alpha-D-glucosamine 1-phosphate + UTP + H(+) = UDP-N-acetyl-alpha-D-glucosamine + diphosphate</text>
        <dbReference type="Rhea" id="RHEA:13509"/>
        <dbReference type="ChEBI" id="CHEBI:15378"/>
        <dbReference type="ChEBI" id="CHEBI:33019"/>
        <dbReference type="ChEBI" id="CHEBI:46398"/>
        <dbReference type="ChEBI" id="CHEBI:57705"/>
        <dbReference type="ChEBI" id="CHEBI:57776"/>
        <dbReference type="EC" id="2.7.7.23"/>
    </reaction>
</comment>
<keyword evidence="2 6" id="KW-0808">Transferase</keyword>
<evidence type="ECO:0000256" key="2">
    <source>
        <dbReference type="ARBA" id="ARBA00022679"/>
    </source>
</evidence>
<proteinExistence type="predicted"/>
<dbReference type="SUPFAM" id="SSF53448">
    <property type="entry name" value="Nucleotide-diphospho-sugar transferases"/>
    <property type="match status" value="1"/>
</dbReference>
<protein>
    <recommendedName>
        <fullName evidence="1">UDP-N-acetylglucosamine diphosphorylase</fullName>
        <ecNumber evidence="1">2.7.7.23</ecNumber>
    </recommendedName>
</protein>
<dbReference type="Gene3D" id="3.90.550.10">
    <property type="entry name" value="Spore Coat Polysaccharide Biosynthesis Protein SpsA, Chain A"/>
    <property type="match status" value="1"/>
</dbReference>
<reference evidence="6" key="1">
    <citation type="journal article" date="2015" name="Proc. Natl. Acad. Sci. U.S.A.">
        <title>Networks of energetic and metabolic interactions define dynamics in microbial communities.</title>
        <authorList>
            <person name="Embree M."/>
            <person name="Liu J.K."/>
            <person name="Al-Bassam M.M."/>
            <person name="Zengler K."/>
        </authorList>
    </citation>
    <scope>NUCLEOTIDE SEQUENCE</scope>
</reference>
<feature type="domain" description="Nucleotidyl transferase" evidence="5">
    <location>
        <begin position="8"/>
        <end position="224"/>
    </location>
</feature>
<dbReference type="InterPro" id="IPR005835">
    <property type="entry name" value="NTP_transferase_dom"/>
</dbReference>
<dbReference type="GO" id="GO:0016746">
    <property type="term" value="F:acyltransferase activity"/>
    <property type="evidence" value="ECO:0007669"/>
    <property type="project" value="UniProtKB-KW"/>
</dbReference>
<dbReference type="InterPro" id="IPR050065">
    <property type="entry name" value="GlmU-like"/>
</dbReference>
<dbReference type="Pfam" id="PF00483">
    <property type="entry name" value="NTP_transferase"/>
    <property type="match status" value="1"/>
</dbReference>
<evidence type="ECO:0000256" key="4">
    <source>
        <dbReference type="ARBA" id="ARBA00048493"/>
    </source>
</evidence>
<dbReference type="AlphaFoldDB" id="A0A0W8FNV2"/>
<evidence type="ECO:0000259" key="5">
    <source>
        <dbReference type="Pfam" id="PF00483"/>
    </source>
</evidence>
<dbReference type="GO" id="GO:0003977">
    <property type="term" value="F:UDP-N-acetylglucosamine diphosphorylase activity"/>
    <property type="evidence" value="ECO:0007669"/>
    <property type="project" value="UniProtKB-EC"/>
</dbReference>
<dbReference type="PANTHER" id="PTHR43584:SF3">
    <property type="entry name" value="BIFUNCTIONAL PROTEIN GLMU"/>
    <property type="match status" value="1"/>
</dbReference>
<sequence length="249" mass="27550">MNENKFCAIILAAGKGTRMKSDLAKVLHVLNGKPLLHYSLETAKKAGAEKIVAVIGHQADIVRKEFADSSCIFVEQKPQWGTGHAVLQAKDVLAEYQGLTVILCGDVPLLKSTTIKLLVENHVASKAVVSVLTTILPPPHAYGRIVKDDKGNVLKIVEHKDATEVEKRIGEINTGIYCVDTNFLFHALQKVTNNNQQHEYYLTDIVEIAVREDQNVKSFVASDYVEVMGINTLEELTRAEKYLQKTGNL</sequence>
<dbReference type="EC" id="2.7.7.23" evidence="1"/>
<dbReference type="PANTHER" id="PTHR43584">
    <property type="entry name" value="NUCLEOTIDYL TRANSFERASE"/>
    <property type="match status" value="1"/>
</dbReference>
<dbReference type="CDD" id="cd02540">
    <property type="entry name" value="GT2_GlmU_N_bac"/>
    <property type="match status" value="1"/>
</dbReference>
<keyword evidence="6" id="KW-0012">Acyltransferase</keyword>
<comment type="caution">
    <text evidence="6">The sequence shown here is derived from an EMBL/GenBank/DDBJ whole genome shotgun (WGS) entry which is preliminary data.</text>
</comment>
<evidence type="ECO:0000256" key="1">
    <source>
        <dbReference type="ARBA" id="ARBA00012457"/>
    </source>
</evidence>
<name>A0A0W8FNV2_9ZZZZ</name>
<dbReference type="InterPro" id="IPR029044">
    <property type="entry name" value="Nucleotide-diphossugar_trans"/>
</dbReference>
<organism evidence="6">
    <name type="scientific">hydrocarbon metagenome</name>
    <dbReference type="NCBI Taxonomy" id="938273"/>
    <lineage>
        <taxon>unclassified sequences</taxon>
        <taxon>metagenomes</taxon>
        <taxon>ecological metagenomes</taxon>
    </lineage>
</organism>
<evidence type="ECO:0000256" key="3">
    <source>
        <dbReference type="ARBA" id="ARBA00022695"/>
    </source>
</evidence>
<gene>
    <name evidence="6" type="ORF">ASZ90_008220</name>
</gene>
<keyword evidence="3 6" id="KW-0548">Nucleotidyltransferase</keyword>